<evidence type="ECO:0000256" key="1">
    <source>
        <dbReference type="SAM" id="Phobius"/>
    </source>
</evidence>
<sequence>MGRREDGSAVVDFVLVLVVLVPVVLGVLQVSLTLFVRNTLAAAAADGARIAATADADGGDGAAAAREQVAGVVAARYAEDVRVERVLLDGAPAYRVTVTARVPALGIGGPAVELDVAGHAVEEPTVAGATP</sequence>
<proteinExistence type="predicted"/>
<dbReference type="EMBL" id="JBEGDP010000040">
    <property type="protein sequence ID" value="MEQ7849433.1"/>
    <property type="molecule type" value="Genomic_DNA"/>
</dbReference>
<dbReference type="Pfam" id="PF07811">
    <property type="entry name" value="TadE"/>
    <property type="match status" value="1"/>
</dbReference>
<protein>
    <submittedName>
        <fullName evidence="3">TadE/TadG family type IV pilus assembly protein</fullName>
    </submittedName>
</protein>
<keyword evidence="1" id="KW-0812">Transmembrane</keyword>
<reference evidence="3 4" key="1">
    <citation type="submission" date="2024-02" db="EMBL/GenBank/DDBJ databases">
        <title>Full genome sequence of Nocardioides kribbensis.</title>
        <authorList>
            <person name="Poletto B.L."/>
            <person name="Silva G."/>
            <person name="Galante D."/>
            <person name="Campos K.R."/>
            <person name="Santos M.B.N."/>
            <person name="Sacchi C.T."/>
        </authorList>
    </citation>
    <scope>NUCLEOTIDE SEQUENCE [LARGE SCALE GENOMIC DNA]</scope>
    <source>
        <strain evidence="3 4">O4R</strain>
    </source>
</reference>
<keyword evidence="1" id="KW-1133">Transmembrane helix</keyword>
<feature type="transmembrane region" description="Helical" evidence="1">
    <location>
        <begin position="13"/>
        <end position="36"/>
    </location>
</feature>
<dbReference type="Proteomes" id="UP001482520">
    <property type="component" value="Unassembled WGS sequence"/>
</dbReference>
<organism evidence="3 4">
    <name type="scientific">Nocardioides kribbensis</name>
    <dbReference type="NCBI Taxonomy" id="305517"/>
    <lineage>
        <taxon>Bacteria</taxon>
        <taxon>Bacillati</taxon>
        <taxon>Actinomycetota</taxon>
        <taxon>Actinomycetes</taxon>
        <taxon>Propionibacteriales</taxon>
        <taxon>Nocardioidaceae</taxon>
        <taxon>Nocardioides</taxon>
    </lineage>
</organism>
<evidence type="ECO:0000313" key="3">
    <source>
        <dbReference type="EMBL" id="MEQ7849433.1"/>
    </source>
</evidence>
<dbReference type="InterPro" id="IPR012495">
    <property type="entry name" value="TadE-like_dom"/>
</dbReference>
<gene>
    <name evidence="3" type="ORF">V6R90_19320</name>
</gene>
<feature type="domain" description="TadE-like" evidence="2">
    <location>
        <begin position="7"/>
        <end position="49"/>
    </location>
</feature>
<dbReference type="RefSeq" id="WP_349498803.1">
    <property type="nucleotide sequence ID" value="NZ_JBEFCW010000143.1"/>
</dbReference>
<accession>A0ABV1P3U6</accession>
<evidence type="ECO:0000259" key="2">
    <source>
        <dbReference type="Pfam" id="PF07811"/>
    </source>
</evidence>
<evidence type="ECO:0000313" key="4">
    <source>
        <dbReference type="Proteomes" id="UP001482520"/>
    </source>
</evidence>
<name>A0ABV1P3U6_9ACTN</name>
<comment type="caution">
    <text evidence="3">The sequence shown here is derived from an EMBL/GenBank/DDBJ whole genome shotgun (WGS) entry which is preliminary data.</text>
</comment>
<keyword evidence="4" id="KW-1185">Reference proteome</keyword>
<keyword evidence="1" id="KW-0472">Membrane</keyword>